<organism evidence="2 3">
    <name type="scientific">Petrolisthes cinctipes</name>
    <name type="common">Flat porcelain crab</name>
    <dbReference type="NCBI Taxonomy" id="88211"/>
    <lineage>
        <taxon>Eukaryota</taxon>
        <taxon>Metazoa</taxon>
        <taxon>Ecdysozoa</taxon>
        <taxon>Arthropoda</taxon>
        <taxon>Crustacea</taxon>
        <taxon>Multicrustacea</taxon>
        <taxon>Malacostraca</taxon>
        <taxon>Eumalacostraca</taxon>
        <taxon>Eucarida</taxon>
        <taxon>Decapoda</taxon>
        <taxon>Pleocyemata</taxon>
        <taxon>Anomura</taxon>
        <taxon>Galatheoidea</taxon>
        <taxon>Porcellanidae</taxon>
        <taxon>Petrolisthes</taxon>
    </lineage>
</organism>
<evidence type="ECO:0000313" key="3">
    <source>
        <dbReference type="Proteomes" id="UP001286313"/>
    </source>
</evidence>
<reference evidence="2" key="1">
    <citation type="submission" date="2023-10" db="EMBL/GenBank/DDBJ databases">
        <title>Genome assemblies of two species of porcelain crab, Petrolisthes cinctipes and Petrolisthes manimaculis (Anomura: Porcellanidae).</title>
        <authorList>
            <person name="Angst P."/>
        </authorList>
    </citation>
    <scope>NUCLEOTIDE SEQUENCE</scope>
    <source>
        <strain evidence="2">PB745_01</strain>
        <tissue evidence="2">Gill</tissue>
    </source>
</reference>
<dbReference type="Proteomes" id="UP001286313">
    <property type="component" value="Unassembled WGS sequence"/>
</dbReference>
<evidence type="ECO:0000256" key="1">
    <source>
        <dbReference type="SAM" id="MobiDB-lite"/>
    </source>
</evidence>
<keyword evidence="3" id="KW-1185">Reference proteome</keyword>
<protein>
    <submittedName>
        <fullName evidence="2">Uncharacterized protein</fullName>
    </submittedName>
</protein>
<dbReference type="AlphaFoldDB" id="A0AAE1FMC2"/>
<name>A0AAE1FMC2_PETCI</name>
<proteinExistence type="predicted"/>
<comment type="caution">
    <text evidence="2">The sequence shown here is derived from an EMBL/GenBank/DDBJ whole genome shotgun (WGS) entry which is preliminary data.</text>
</comment>
<feature type="compositionally biased region" description="Low complexity" evidence="1">
    <location>
        <begin position="71"/>
        <end position="94"/>
    </location>
</feature>
<accession>A0AAE1FMC2</accession>
<dbReference type="EMBL" id="JAWQEG010001833">
    <property type="protein sequence ID" value="KAK3876356.1"/>
    <property type="molecule type" value="Genomic_DNA"/>
</dbReference>
<sequence length="136" mass="14936">MLSLVGHENNQTTSHHHYNYFSPYYNFYCTNNSFPPNLPYLSSVNAPSHTHTPTPTLVSVNTTTLTPDNNTSPTPAKTTTITPDNNTTTTTITPAKRVQPALTLNTPSAVTRAEDWFPQTKGKQKNSPADRVCTGD</sequence>
<evidence type="ECO:0000313" key="2">
    <source>
        <dbReference type="EMBL" id="KAK3876356.1"/>
    </source>
</evidence>
<feature type="region of interest" description="Disordered" evidence="1">
    <location>
        <begin position="64"/>
        <end position="136"/>
    </location>
</feature>
<gene>
    <name evidence="2" type="ORF">Pcinc_018839</name>
</gene>